<evidence type="ECO:0000313" key="9">
    <source>
        <dbReference type="EMBL" id="MFC0515523.1"/>
    </source>
</evidence>
<dbReference type="Pfam" id="PF14322">
    <property type="entry name" value="SusD-like_3"/>
    <property type="match status" value="1"/>
</dbReference>
<evidence type="ECO:0000259" key="7">
    <source>
        <dbReference type="Pfam" id="PF07980"/>
    </source>
</evidence>
<organism evidence="9 10">
    <name type="scientific">Mucilaginibacter angelicae</name>
    <dbReference type="NCBI Taxonomy" id="869718"/>
    <lineage>
        <taxon>Bacteria</taxon>
        <taxon>Pseudomonadati</taxon>
        <taxon>Bacteroidota</taxon>
        <taxon>Sphingobacteriia</taxon>
        <taxon>Sphingobacteriales</taxon>
        <taxon>Sphingobacteriaceae</taxon>
        <taxon>Mucilaginibacter</taxon>
    </lineage>
</organism>
<dbReference type="Gene3D" id="1.25.40.390">
    <property type="match status" value="1"/>
</dbReference>
<dbReference type="RefSeq" id="WP_377023342.1">
    <property type="nucleotide sequence ID" value="NZ_JBHLTS010000022.1"/>
</dbReference>
<dbReference type="Proteomes" id="UP001589828">
    <property type="component" value="Unassembled WGS sequence"/>
</dbReference>
<comment type="subcellular location">
    <subcellularLocation>
        <location evidence="1">Cell outer membrane</location>
    </subcellularLocation>
</comment>
<keyword evidence="5" id="KW-0998">Cell outer membrane</keyword>
<feature type="signal peptide" evidence="6">
    <location>
        <begin position="1"/>
        <end position="22"/>
    </location>
</feature>
<name>A0ABV6L7U4_9SPHI</name>
<evidence type="ECO:0000259" key="8">
    <source>
        <dbReference type="Pfam" id="PF14322"/>
    </source>
</evidence>
<evidence type="ECO:0000256" key="4">
    <source>
        <dbReference type="ARBA" id="ARBA00023136"/>
    </source>
</evidence>
<accession>A0ABV6L7U4</accession>
<dbReference type="EMBL" id="JBHLTS010000022">
    <property type="protein sequence ID" value="MFC0515523.1"/>
    <property type="molecule type" value="Genomic_DNA"/>
</dbReference>
<feature type="domain" description="RagB/SusD" evidence="7">
    <location>
        <begin position="259"/>
        <end position="543"/>
    </location>
</feature>
<sequence>MKKIFNCILAICLLVFAQSCSLEEVNPSSVTSDKYFVTQNSYEELVNETYRYLRPLLQNTSHMWYGTDMYDRTGVVDDTQLPINDYTTFTGNESQGWWTDNYNLISKANTALTRGATIKDNIDPKVYVTRTGELLALRAYAYFNLVETFGGVPLITSEVTQATYNFTRSSEEDVYKQIVADLNQALTQLPADPSDYGRVAQAMAQHLLGKVLLTRSYKSYAQSADLANAVSNLQGAMNKSTLSTWDALFGDQYSAGGNKEVIFAVRYSITDANNKTGNNLYQQFKFWTDRFPGGALAAPYWRQDASYQPSSYLFNLYAATDYRASERFLQRHIVAAANATGPNGAIKAGDNVIYLPRVAMSASDITAYLAANKPTYYVVNPDQYHQFFGSNTIYPIIWKFYDPTVVVYTNSGVDPQGHRDTYIFRRAETMMLLAEAYVKQGQGGLATGLINDLRTRAKLSGNDLLTGSATLTDVLDESARELFGESNRWMDLKRTGTLLTRAAQYNAFTAHNHPATIDTKYLLRPIPVTEIVRSPTLTQNPGYPSK</sequence>
<feature type="chain" id="PRO_5046909326" evidence="6">
    <location>
        <begin position="23"/>
        <end position="546"/>
    </location>
</feature>
<protein>
    <submittedName>
        <fullName evidence="9">RagB/SusD family nutrient uptake outer membrane protein</fullName>
    </submittedName>
</protein>
<dbReference type="InterPro" id="IPR011990">
    <property type="entry name" value="TPR-like_helical_dom_sf"/>
</dbReference>
<evidence type="ECO:0000256" key="2">
    <source>
        <dbReference type="ARBA" id="ARBA00006275"/>
    </source>
</evidence>
<comment type="caution">
    <text evidence="9">The sequence shown here is derived from an EMBL/GenBank/DDBJ whole genome shotgun (WGS) entry which is preliminary data.</text>
</comment>
<dbReference type="InterPro" id="IPR033985">
    <property type="entry name" value="SusD-like_N"/>
</dbReference>
<proteinExistence type="inferred from homology"/>
<keyword evidence="4" id="KW-0472">Membrane</keyword>
<evidence type="ECO:0000256" key="6">
    <source>
        <dbReference type="SAM" id="SignalP"/>
    </source>
</evidence>
<reference evidence="9 10" key="1">
    <citation type="submission" date="2024-09" db="EMBL/GenBank/DDBJ databases">
        <authorList>
            <person name="Sun Q."/>
            <person name="Mori K."/>
        </authorList>
    </citation>
    <scope>NUCLEOTIDE SEQUENCE [LARGE SCALE GENOMIC DNA]</scope>
    <source>
        <strain evidence="9 10">NCAIM B.02415</strain>
    </source>
</reference>
<keyword evidence="3 6" id="KW-0732">Signal</keyword>
<evidence type="ECO:0000256" key="3">
    <source>
        <dbReference type="ARBA" id="ARBA00022729"/>
    </source>
</evidence>
<dbReference type="InterPro" id="IPR012944">
    <property type="entry name" value="SusD_RagB_dom"/>
</dbReference>
<evidence type="ECO:0000256" key="1">
    <source>
        <dbReference type="ARBA" id="ARBA00004442"/>
    </source>
</evidence>
<keyword evidence="10" id="KW-1185">Reference proteome</keyword>
<feature type="domain" description="SusD-like N-terminal" evidence="8">
    <location>
        <begin position="37"/>
        <end position="204"/>
    </location>
</feature>
<evidence type="ECO:0000256" key="5">
    <source>
        <dbReference type="ARBA" id="ARBA00023237"/>
    </source>
</evidence>
<dbReference type="PROSITE" id="PS51257">
    <property type="entry name" value="PROKAR_LIPOPROTEIN"/>
    <property type="match status" value="1"/>
</dbReference>
<evidence type="ECO:0000313" key="10">
    <source>
        <dbReference type="Proteomes" id="UP001589828"/>
    </source>
</evidence>
<comment type="similarity">
    <text evidence="2">Belongs to the SusD family.</text>
</comment>
<dbReference type="Pfam" id="PF07980">
    <property type="entry name" value="SusD_RagB"/>
    <property type="match status" value="1"/>
</dbReference>
<gene>
    <name evidence="9" type="ORF">ACFFGT_14990</name>
</gene>
<dbReference type="SUPFAM" id="SSF48452">
    <property type="entry name" value="TPR-like"/>
    <property type="match status" value="1"/>
</dbReference>